<evidence type="ECO:0000256" key="2">
    <source>
        <dbReference type="ARBA" id="ARBA00007470"/>
    </source>
</evidence>
<evidence type="ECO:0000313" key="9">
    <source>
        <dbReference type="EMBL" id="KAL3317490.1"/>
    </source>
</evidence>
<organism evidence="9 10">
    <name type="scientific">Cichlidogyrus casuarinus</name>
    <dbReference type="NCBI Taxonomy" id="1844966"/>
    <lineage>
        <taxon>Eukaryota</taxon>
        <taxon>Metazoa</taxon>
        <taxon>Spiralia</taxon>
        <taxon>Lophotrochozoa</taxon>
        <taxon>Platyhelminthes</taxon>
        <taxon>Monogenea</taxon>
        <taxon>Monopisthocotylea</taxon>
        <taxon>Dactylogyridea</taxon>
        <taxon>Ancyrocephalidae</taxon>
        <taxon>Cichlidogyrus</taxon>
    </lineage>
</organism>
<proteinExistence type="inferred from homology"/>
<dbReference type="GO" id="GO:0006367">
    <property type="term" value="P:transcription initiation at RNA polymerase II promoter"/>
    <property type="evidence" value="ECO:0007669"/>
    <property type="project" value="UniProtKB-UniRule"/>
</dbReference>
<keyword evidence="4 8" id="KW-0805">Transcription regulation</keyword>
<keyword evidence="3 8" id="KW-0227">DNA damage</keyword>
<keyword evidence="10" id="KW-1185">Reference proteome</keyword>
<comment type="subcellular location">
    <subcellularLocation>
        <location evidence="1 8">Nucleus</location>
    </subcellularLocation>
</comment>
<dbReference type="InterPro" id="IPR009400">
    <property type="entry name" value="TFIIH_TTDA/Tfb5"/>
</dbReference>
<keyword evidence="6 8" id="KW-0234">DNA repair</keyword>
<dbReference type="PANTHER" id="PTHR28580:SF1">
    <property type="entry name" value="GENERAL TRANSCRIPTION FACTOR IIH SUBUNIT 5"/>
    <property type="match status" value="1"/>
</dbReference>
<comment type="similarity">
    <text evidence="2 8">Belongs to the TFB5 family.</text>
</comment>
<dbReference type="AlphaFoldDB" id="A0ABD2QD72"/>
<keyword evidence="5 8" id="KW-0804">Transcription</keyword>
<comment type="caution">
    <text evidence="9">The sequence shown here is derived from an EMBL/GenBank/DDBJ whole genome shotgun (WGS) entry which is preliminary data.</text>
</comment>
<dbReference type="Pfam" id="PF06331">
    <property type="entry name" value="Tfb5"/>
    <property type="match status" value="1"/>
</dbReference>
<dbReference type="Proteomes" id="UP001626550">
    <property type="component" value="Unassembled WGS sequence"/>
</dbReference>
<protein>
    <recommendedName>
        <fullName evidence="8">General transcription and DNA repair factor IIH subunit TFB5</fullName>
    </recommendedName>
</protein>
<accession>A0ABD2QD72</accession>
<keyword evidence="7 8" id="KW-0539">Nucleus</keyword>
<dbReference type="PANTHER" id="PTHR28580">
    <property type="entry name" value="GENERAL TRANSCRIPTION FACTOR IIH SUBUNIT 5"/>
    <property type="match status" value="1"/>
</dbReference>
<evidence type="ECO:0000256" key="1">
    <source>
        <dbReference type="ARBA" id="ARBA00004123"/>
    </source>
</evidence>
<comment type="subunit">
    <text evidence="8">Component of the 7-subunit TFIIH core complex.</text>
</comment>
<dbReference type="Gene3D" id="3.30.70.1220">
    <property type="entry name" value="TFB5-like"/>
    <property type="match status" value="1"/>
</dbReference>
<comment type="function">
    <text evidence="8">In NER, TFIIH acts by opening DNA around the lesion to allow the excision of the damaged oligonucleotide and its replacement by a new DNA fragment. In transcription, TFIIH has an essential role in transcription initiation. When the pre-initiation complex (PIC) has been established, TFIIH is required for promoter opening and promoter escape.</text>
</comment>
<evidence type="ECO:0000256" key="4">
    <source>
        <dbReference type="ARBA" id="ARBA00023015"/>
    </source>
</evidence>
<name>A0ABD2QD72_9PLAT</name>
<evidence type="ECO:0000256" key="7">
    <source>
        <dbReference type="ARBA" id="ARBA00023242"/>
    </source>
</evidence>
<dbReference type="EMBL" id="JBJKFK010000376">
    <property type="protein sequence ID" value="KAL3317490.1"/>
    <property type="molecule type" value="Genomic_DNA"/>
</dbReference>
<sequence length="73" mass="8401">MVNVHKGVLVKCDPSMKQFLVHLSETLVFGTNFVHMDLDDCHLFIDPEVLPRLQDRIDTLMESLSFPMIISNE</sequence>
<evidence type="ECO:0000256" key="3">
    <source>
        <dbReference type="ARBA" id="ARBA00022763"/>
    </source>
</evidence>
<evidence type="ECO:0000256" key="8">
    <source>
        <dbReference type="RuleBase" id="RU368032"/>
    </source>
</evidence>
<reference evidence="9 10" key="1">
    <citation type="submission" date="2024-11" db="EMBL/GenBank/DDBJ databases">
        <title>Adaptive evolution of stress response genes in parasites aligns with host niche diversity.</title>
        <authorList>
            <person name="Hahn C."/>
            <person name="Resl P."/>
        </authorList>
    </citation>
    <scope>NUCLEOTIDE SEQUENCE [LARGE SCALE GENOMIC DNA]</scope>
    <source>
        <strain evidence="9">EGGRZ-B1_66</strain>
        <tissue evidence="9">Body</tissue>
    </source>
</reference>
<dbReference type="SUPFAM" id="SSF142897">
    <property type="entry name" value="TFB5-like"/>
    <property type="match status" value="1"/>
</dbReference>
<dbReference type="SMART" id="SM01395">
    <property type="entry name" value="Tbf5"/>
    <property type="match status" value="1"/>
</dbReference>
<evidence type="ECO:0000256" key="5">
    <source>
        <dbReference type="ARBA" id="ARBA00023163"/>
    </source>
</evidence>
<dbReference type="GO" id="GO:0000439">
    <property type="term" value="C:transcription factor TFIIH core complex"/>
    <property type="evidence" value="ECO:0007669"/>
    <property type="project" value="UniProtKB-UniRule"/>
</dbReference>
<dbReference type="GO" id="GO:0006281">
    <property type="term" value="P:DNA repair"/>
    <property type="evidence" value="ECO:0007669"/>
    <property type="project" value="UniProtKB-KW"/>
</dbReference>
<evidence type="ECO:0000313" key="10">
    <source>
        <dbReference type="Proteomes" id="UP001626550"/>
    </source>
</evidence>
<gene>
    <name evidence="9" type="primary">GTF2H5</name>
    <name evidence="9" type="ORF">Ciccas_003855</name>
</gene>
<dbReference type="InterPro" id="IPR035935">
    <property type="entry name" value="TFB5-like_sf"/>
</dbReference>
<dbReference type="FunFam" id="3.30.70.1220:FF:000001">
    <property type="entry name" value="General transcription factor IIH subunit 5"/>
    <property type="match status" value="1"/>
</dbReference>
<evidence type="ECO:0000256" key="6">
    <source>
        <dbReference type="ARBA" id="ARBA00023204"/>
    </source>
</evidence>